<protein>
    <submittedName>
        <fullName evidence="4">Inosine/uridine-preferring nucleoside hydrolase</fullName>
    </submittedName>
</protein>
<accession>A0A100W7B7</accession>
<keyword evidence="2" id="KW-0326">Glycosidase</keyword>
<feature type="domain" description="Inosine/uridine-preferring nucleoside hydrolase" evidence="3">
    <location>
        <begin position="5"/>
        <end position="308"/>
    </location>
</feature>
<dbReference type="OrthoDB" id="9797882at2"/>
<dbReference type="PANTHER" id="PTHR12304">
    <property type="entry name" value="INOSINE-URIDINE PREFERRING NUCLEOSIDE HYDROLASE"/>
    <property type="match status" value="1"/>
</dbReference>
<name>A0A100W7B7_9MYCO</name>
<evidence type="ECO:0000259" key="3">
    <source>
        <dbReference type="Pfam" id="PF01156"/>
    </source>
</evidence>
<dbReference type="InterPro" id="IPR001910">
    <property type="entry name" value="Inosine/uridine_hydrolase_dom"/>
</dbReference>
<proteinExistence type="predicted"/>
<dbReference type="AlphaFoldDB" id="A0A100W7B7"/>
<dbReference type="PANTHER" id="PTHR12304:SF4">
    <property type="entry name" value="URIDINE NUCLEOSIDASE"/>
    <property type="match status" value="1"/>
</dbReference>
<dbReference type="InterPro" id="IPR023186">
    <property type="entry name" value="IUNH"/>
</dbReference>
<reference evidence="5" key="2">
    <citation type="submission" date="2016-02" db="EMBL/GenBank/DDBJ databases">
        <title>Draft genome sequence of five rapidly growing Mycobacterium species.</title>
        <authorList>
            <person name="Katahira K."/>
            <person name="Gotou Y."/>
            <person name="Iida K."/>
            <person name="Ogura Y."/>
            <person name="Hayashi T."/>
        </authorList>
    </citation>
    <scope>NUCLEOTIDE SEQUENCE [LARGE SCALE GENOMIC DNA]</scope>
    <source>
        <strain evidence="5">JCM15654</strain>
    </source>
</reference>
<dbReference type="SUPFAM" id="SSF53590">
    <property type="entry name" value="Nucleoside hydrolase"/>
    <property type="match status" value="1"/>
</dbReference>
<dbReference type="Proteomes" id="UP000069620">
    <property type="component" value="Unassembled WGS sequence"/>
</dbReference>
<dbReference type="STRING" id="146020.RMCB_6982"/>
<evidence type="ECO:0000256" key="2">
    <source>
        <dbReference type="ARBA" id="ARBA00023295"/>
    </source>
</evidence>
<keyword evidence="1 4" id="KW-0378">Hydrolase</keyword>
<keyword evidence="5" id="KW-1185">Reference proteome</keyword>
<comment type="caution">
    <text evidence="4">The sequence shown here is derived from an EMBL/GenBank/DDBJ whole genome shotgun (WGS) entry which is preliminary data.</text>
</comment>
<evidence type="ECO:0000313" key="5">
    <source>
        <dbReference type="Proteomes" id="UP000069620"/>
    </source>
</evidence>
<dbReference type="Gene3D" id="3.90.245.10">
    <property type="entry name" value="Ribonucleoside hydrolase-like"/>
    <property type="match status" value="1"/>
</dbReference>
<sequence>MTTKVLIDTDTGVDDGMGLLYAMLSPELDIVGVTTSFGNVDVERVTRNTAVCMERLGSEAPLAKGADRALIGELPTFNPHIHGDDGFGNANLADPTFRNLVRISAAELTLRLIDEHPGEVTYIGLGPLTNLALAVLLDPTLPQRLRRVVWMGGAAAHHGNVSPVAEADALHDPESVALVIDQDWEFVQVGLDVTDDTVFGQEHLDAVRASTSAAAKLVAAGAPSYMKFYEPILGRYGCAMHSPLTIALVAHPELIVAEETYRMLVECEGKYTRGMTVVDRRVGRDPGPVWHGAPRVRVITDVDRETFIKRYVERITA</sequence>
<dbReference type="EMBL" id="BCSX01000064">
    <property type="protein sequence ID" value="GAS92886.1"/>
    <property type="molecule type" value="Genomic_DNA"/>
</dbReference>
<reference evidence="5" key="1">
    <citation type="journal article" date="2016" name="Genome Announc.">
        <title>Draft Genome Sequences of Five Rapidly Growing Mycobacterium Species, M. thermoresistibile, M. fortuitum subsp. acetamidolyticum, M. canariasense, M. brisbanense, and M. novocastrense.</title>
        <authorList>
            <person name="Katahira K."/>
            <person name="Ogura Y."/>
            <person name="Gotoh Y."/>
            <person name="Hayashi T."/>
        </authorList>
    </citation>
    <scope>NUCLEOTIDE SEQUENCE [LARGE SCALE GENOMIC DNA]</scope>
    <source>
        <strain evidence="5">JCM15654</strain>
    </source>
</reference>
<dbReference type="GO" id="GO:0006152">
    <property type="term" value="P:purine nucleoside catabolic process"/>
    <property type="evidence" value="ECO:0007669"/>
    <property type="project" value="TreeGrafter"/>
</dbReference>
<organism evidence="4 5">
    <name type="scientific">Mycolicibacterium brisbanense</name>
    <dbReference type="NCBI Taxonomy" id="146020"/>
    <lineage>
        <taxon>Bacteria</taxon>
        <taxon>Bacillati</taxon>
        <taxon>Actinomycetota</taxon>
        <taxon>Actinomycetes</taxon>
        <taxon>Mycobacteriales</taxon>
        <taxon>Mycobacteriaceae</taxon>
        <taxon>Mycolicibacterium</taxon>
    </lineage>
</organism>
<dbReference type="CDD" id="cd02650">
    <property type="entry name" value="nuc_hydro_CaPnhB"/>
    <property type="match status" value="1"/>
</dbReference>
<dbReference type="InterPro" id="IPR036452">
    <property type="entry name" value="Ribo_hydro-like"/>
</dbReference>
<dbReference type="RefSeq" id="WP_062832410.1">
    <property type="nucleotide sequence ID" value="NZ_BCSX01000064.1"/>
</dbReference>
<evidence type="ECO:0000313" key="4">
    <source>
        <dbReference type="EMBL" id="GAS92886.1"/>
    </source>
</evidence>
<gene>
    <name evidence="4" type="ORF">RMCB_6982</name>
</gene>
<dbReference type="Pfam" id="PF01156">
    <property type="entry name" value="IU_nuc_hydro"/>
    <property type="match status" value="1"/>
</dbReference>
<evidence type="ECO:0000256" key="1">
    <source>
        <dbReference type="ARBA" id="ARBA00022801"/>
    </source>
</evidence>
<dbReference type="GO" id="GO:0008477">
    <property type="term" value="F:purine nucleosidase activity"/>
    <property type="evidence" value="ECO:0007669"/>
    <property type="project" value="TreeGrafter"/>
</dbReference>
<dbReference type="GO" id="GO:0005829">
    <property type="term" value="C:cytosol"/>
    <property type="evidence" value="ECO:0007669"/>
    <property type="project" value="TreeGrafter"/>
</dbReference>